<keyword evidence="3" id="KW-1185">Reference proteome</keyword>
<dbReference type="FunFam" id="3.10.20.90:FF:000155">
    <property type="entry name" value="Ubiquitin-like protein SMT3"/>
    <property type="match status" value="1"/>
</dbReference>
<evidence type="ECO:0000313" key="2">
    <source>
        <dbReference type="EMBL" id="RKP13852.1"/>
    </source>
</evidence>
<dbReference type="Gene3D" id="3.10.20.90">
    <property type="entry name" value="Phosphatidylinositol 3-kinase Catalytic Subunit, Chain A, domain 1"/>
    <property type="match status" value="1"/>
</dbReference>
<dbReference type="PANTHER" id="PTHR10562">
    <property type="entry name" value="SMALL UBIQUITIN-RELATED MODIFIER"/>
    <property type="match status" value="1"/>
</dbReference>
<dbReference type="Proteomes" id="UP000267251">
    <property type="component" value="Unassembled WGS sequence"/>
</dbReference>
<dbReference type="CDD" id="cd16116">
    <property type="entry name" value="Ubl_Smt3_like"/>
    <property type="match status" value="1"/>
</dbReference>
<gene>
    <name evidence="2" type="ORF">BJ684DRAFT_9486</name>
</gene>
<dbReference type="SUPFAM" id="SSF54236">
    <property type="entry name" value="Ubiquitin-like"/>
    <property type="match status" value="1"/>
</dbReference>
<organism evidence="2 3">
    <name type="scientific">Piptocephalis cylindrospora</name>
    <dbReference type="NCBI Taxonomy" id="1907219"/>
    <lineage>
        <taxon>Eukaryota</taxon>
        <taxon>Fungi</taxon>
        <taxon>Fungi incertae sedis</taxon>
        <taxon>Zoopagomycota</taxon>
        <taxon>Zoopagomycotina</taxon>
        <taxon>Zoopagomycetes</taxon>
        <taxon>Zoopagales</taxon>
        <taxon>Piptocephalidaceae</taxon>
        <taxon>Piptocephalis</taxon>
    </lineage>
</organism>
<dbReference type="Pfam" id="PF11976">
    <property type="entry name" value="Rad60-SLD"/>
    <property type="match status" value="1"/>
</dbReference>
<sequence>MPSDNEQNQKPDTSSEYINLKVVDGNSNEVFFKIKRLTQLRKLMDAYCQRQGKDEKTVRFLYDGVRLKPDSTPEEMEMDDGDSIDVMVAQIGGTY</sequence>
<dbReference type="SMART" id="SM00213">
    <property type="entry name" value="UBQ"/>
    <property type="match status" value="1"/>
</dbReference>
<name>A0A4P9Y572_9FUNG</name>
<proteinExistence type="predicted"/>
<dbReference type="AlphaFoldDB" id="A0A4P9Y572"/>
<dbReference type="InterPro" id="IPR022617">
    <property type="entry name" value="Rad60/SUMO-like_dom"/>
</dbReference>
<evidence type="ECO:0000313" key="3">
    <source>
        <dbReference type="Proteomes" id="UP000267251"/>
    </source>
</evidence>
<dbReference type="PROSITE" id="PS50053">
    <property type="entry name" value="UBIQUITIN_2"/>
    <property type="match status" value="1"/>
</dbReference>
<feature type="domain" description="Ubiquitin-like" evidence="1">
    <location>
        <begin position="16"/>
        <end position="93"/>
    </location>
</feature>
<evidence type="ECO:0000259" key="1">
    <source>
        <dbReference type="PROSITE" id="PS50053"/>
    </source>
</evidence>
<reference evidence="3" key="1">
    <citation type="journal article" date="2018" name="Nat. Microbiol.">
        <title>Leveraging single-cell genomics to expand the fungal tree of life.</title>
        <authorList>
            <person name="Ahrendt S.R."/>
            <person name="Quandt C.A."/>
            <person name="Ciobanu D."/>
            <person name="Clum A."/>
            <person name="Salamov A."/>
            <person name="Andreopoulos B."/>
            <person name="Cheng J.F."/>
            <person name="Woyke T."/>
            <person name="Pelin A."/>
            <person name="Henrissat B."/>
            <person name="Reynolds N.K."/>
            <person name="Benny G.L."/>
            <person name="Smith M.E."/>
            <person name="James T.Y."/>
            <person name="Grigoriev I.V."/>
        </authorList>
    </citation>
    <scope>NUCLEOTIDE SEQUENCE [LARGE SCALE GENOMIC DNA]</scope>
</reference>
<dbReference type="InterPro" id="IPR029071">
    <property type="entry name" value="Ubiquitin-like_domsf"/>
</dbReference>
<protein>
    <submittedName>
        <fullName evidence="2">Ubiquitin-related domain-containing protein</fullName>
    </submittedName>
</protein>
<accession>A0A4P9Y572</accession>
<dbReference type="InterPro" id="IPR000626">
    <property type="entry name" value="Ubiquitin-like_dom"/>
</dbReference>
<dbReference type="OrthoDB" id="442921at2759"/>
<dbReference type="EMBL" id="KZ987932">
    <property type="protein sequence ID" value="RKP13852.1"/>
    <property type="molecule type" value="Genomic_DNA"/>
</dbReference>